<dbReference type="InterPro" id="IPR027417">
    <property type="entry name" value="P-loop_NTPase"/>
</dbReference>
<name>A0ABW9QWY7_9ACTN</name>
<evidence type="ECO:0000256" key="3">
    <source>
        <dbReference type="ARBA" id="ARBA00023012"/>
    </source>
</evidence>
<dbReference type="PANTHER" id="PTHR45569:SF1">
    <property type="entry name" value="SENSOR PROTEIN KDPD"/>
    <property type="match status" value="1"/>
</dbReference>
<accession>A0ABW9QWY7</accession>
<dbReference type="PANTHER" id="PTHR45569">
    <property type="entry name" value="SENSOR PROTEIN KDPD"/>
    <property type="match status" value="1"/>
</dbReference>
<evidence type="ECO:0000259" key="4">
    <source>
        <dbReference type="Pfam" id="PF00582"/>
    </source>
</evidence>
<evidence type="ECO:0000256" key="1">
    <source>
        <dbReference type="ARBA" id="ARBA00022679"/>
    </source>
</evidence>
<gene>
    <name evidence="6" type="ORF">GHK86_15315</name>
</gene>
<dbReference type="Pfam" id="PF00582">
    <property type="entry name" value="Usp"/>
    <property type="match status" value="1"/>
</dbReference>
<comment type="caution">
    <text evidence="6">The sequence shown here is derived from an EMBL/GenBank/DDBJ whole genome shotgun (WGS) entry which is preliminary data.</text>
</comment>
<evidence type="ECO:0000256" key="2">
    <source>
        <dbReference type="ARBA" id="ARBA00022777"/>
    </source>
</evidence>
<keyword evidence="7" id="KW-1185">Reference proteome</keyword>
<sequence>RRRVAYRGTEFEEMDLDAVLARHPEVAVVDELAHTNVPGAGRHPKRWEDVIELLGAGIAVISTVNIQHLESVADAVERMTQVAVRERVPDWVVRRADQIELVDSSPEQLRRRMLHGNIYPPDKISQALTNFFRTENLTALRELALRFLADETEEELLAYLQRHAVTKLWETTERIMAAVTGAPGSDGVVRRAARIAGRVKAELDVVHVVPADAPADVDPPAIATLRQLSADLGAHWHELHADDPVRAILDLARAQQTTQIVLGSSRRSRLHELTKGSFLRRIVREASDADVDVHIIARRTPHELADPLSDES</sequence>
<dbReference type="Gene3D" id="3.40.50.620">
    <property type="entry name" value="HUPs"/>
    <property type="match status" value="1"/>
</dbReference>
<organism evidence="6 7">
    <name type="scientific">Acidiferrimicrobium australe</name>
    <dbReference type="NCBI Taxonomy" id="2664430"/>
    <lineage>
        <taxon>Bacteria</taxon>
        <taxon>Bacillati</taxon>
        <taxon>Actinomycetota</taxon>
        <taxon>Acidimicrobiia</taxon>
        <taxon>Acidimicrobiales</taxon>
        <taxon>Acidimicrobiaceae</taxon>
        <taxon>Acidiferrimicrobium</taxon>
    </lineage>
</organism>
<dbReference type="InterPro" id="IPR003852">
    <property type="entry name" value="Sig_transdc_His_kinase_KdpD_N"/>
</dbReference>
<dbReference type="EMBL" id="WJHE01000843">
    <property type="protein sequence ID" value="MST34085.1"/>
    <property type="molecule type" value="Genomic_DNA"/>
</dbReference>
<dbReference type="Gene3D" id="3.40.50.300">
    <property type="entry name" value="P-loop containing nucleotide triphosphate hydrolases"/>
    <property type="match status" value="1"/>
</dbReference>
<dbReference type="Proteomes" id="UP000437736">
    <property type="component" value="Unassembled WGS sequence"/>
</dbReference>
<dbReference type="InterPro" id="IPR014729">
    <property type="entry name" value="Rossmann-like_a/b/a_fold"/>
</dbReference>
<dbReference type="Pfam" id="PF02702">
    <property type="entry name" value="KdpD"/>
    <property type="match status" value="1"/>
</dbReference>
<evidence type="ECO:0000313" key="7">
    <source>
        <dbReference type="Proteomes" id="UP000437736"/>
    </source>
</evidence>
<feature type="domain" description="Signal transduction histidine kinase osmosensitive K+ channel sensor N-terminal" evidence="5">
    <location>
        <begin position="1"/>
        <end position="151"/>
    </location>
</feature>
<keyword evidence="3" id="KW-0902">Two-component regulatory system</keyword>
<dbReference type="InterPro" id="IPR006016">
    <property type="entry name" value="UspA"/>
</dbReference>
<evidence type="ECO:0000259" key="5">
    <source>
        <dbReference type="Pfam" id="PF02702"/>
    </source>
</evidence>
<dbReference type="GO" id="GO:0016301">
    <property type="term" value="F:kinase activity"/>
    <property type="evidence" value="ECO:0007669"/>
    <property type="project" value="UniProtKB-KW"/>
</dbReference>
<reference evidence="6 7" key="1">
    <citation type="submission" date="2019-11" db="EMBL/GenBank/DDBJ databases">
        <title>Acidiferrimicrobium australis gen. nov., sp. nov., an acidophilic and obligately heterotrophic, member of the Actinobacteria that catalyses dissimilatory oxido- reduction of iron isolated from metal-rich acidic water in Chile.</title>
        <authorList>
            <person name="Gonzalez D."/>
            <person name="Huber K."/>
            <person name="Hedrich S."/>
            <person name="Rojas-Villalobos C."/>
            <person name="Quatrini R."/>
            <person name="Dinamarca M.A."/>
            <person name="Schwarz A."/>
            <person name="Canales C."/>
            <person name="Nancucheo I."/>
        </authorList>
    </citation>
    <scope>NUCLEOTIDE SEQUENCE [LARGE SCALE GENOMIC DNA]</scope>
    <source>
        <strain evidence="6 7">USS-CCA1</strain>
    </source>
</reference>
<protein>
    <submittedName>
        <fullName evidence="6">Histidine kinase</fullName>
    </submittedName>
</protein>
<evidence type="ECO:0000313" key="6">
    <source>
        <dbReference type="EMBL" id="MST34085.1"/>
    </source>
</evidence>
<feature type="non-terminal residue" evidence="6">
    <location>
        <position position="1"/>
    </location>
</feature>
<keyword evidence="1" id="KW-0808">Transferase</keyword>
<proteinExistence type="predicted"/>
<keyword evidence="2 6" id="KW-0418">Kinase</keyword>
<dbReference type="SUPFAM" id="SSF52402">
    <property type="entry name" value="Adenine nucleotide alpha hydrolases-like"/>
    <property type="match status" value="1"/>
</dbReference>
<feature type="domain" description="UspA" evidence="4">
    <location>
        <begin position="173"/>
        <end position="287"/>
    </location>
</feature>
<dbReference type="InterPro" id="IPR052023">
    <property type="entry name" value="Histidine_kinase_KdpD"/>
</dbReference>